<keyword evidence="4" id="KW-0479">Metal-binding</keyword>
<evidence type="ECO:0000256" key="6">
    <source>
        <dbReference type="ARBA" id="ARBA00023229"/>
    </source>
</evidence>
<evidence type="ECO:0000256" key="7">
    <source>
        <dbReference type="RuleBase" id="RU004466"/>
    </source>
</evidence>
<dbReference type="Proteomes" id="UP000316921">
    <property type="component" value="Chromosome"/>
</dbReference>
<evidence type="ECO:0000256" key="5">
    <source>
        <dbReference type="ARBA" id="ARBA00022842"/>
    </source>
</evidence>
<organism evidence="8 9">
    <name type="scientific">Engelhardtia mirabilis</name>
    <dbReference type="NCBI Taxonomy" id="2528011"/>
    <lineage>
        <taxon>Bacteria</taxon>
        <taxon>Pseudomonadati</taxon>
        <taxon>Planctomycetota</taxon>
        <taxon>Planctomycetia</taxon>
        <taxon>Planctomycetia incertae sedis</taxon>
        <taxon>Engelhardtia</taxon>
    </lineage>
</organism>
<dbReference type="PROSITE" id="PS00723">
    <property type="entry name" value="POLYPRENYL_SYNTHASE_1"/>
    <property type="match status" value="1"/>
</dbReference>
<dbReference type="InterPro" id="IPR000092">
    <property type="entry name" value="Polyprenyl_synt"/>
</dbReference>
<dbReference type="EMBL" id="CP036287">
    <property type="protein sequence ID" value="QDU67243.1"/>
    <property type="molecule type" value="Genomic_DNA"/>
</dbReference>
<keyword evidence="3 7" id="KW-0808">Transferase</keyword>
<dbReference type="GO" id="GO:0016114">
    <property type="term" value="P:terpenoid biosynthetic process"/>
    <property type="evidence" value="ECO:0007669"/>
    <property type="project" value="UniProtKB-ARBA"/>
</dbReference>
<dbReference type="NCBIfam" id="NF045485">
    <property type="entry name" value="FPPsyn"/>
    <property type="match status" value="1"/>
</dbReference>
<evidence type="ECO:0000256" key="1">
    <source>
        <dbReference type="ARBA" id="ARBA00001946"/>
    </source>
</evidence>
<evidence type="ECO:0000256" key="4">
    <source>
        <dbReference type="ARBA" id="ARBA00022723"/>
    </source>
</evidence>
<sequence length="312" mass="32591">MSGVAADEDSSTRAERTLASQAGDAWIEAAQAWIEQGLAELVCAERRPEWPGLLREAMEYVLLAGGKRLRPALVRMVCEELGGTSELALPGALAIELVHTYSLVHDDLPCMDDDDLRRGRPTCHVAYGEDVAVLTGDALLTLAFEVLGGCGARAGELALVLARAAGSGGMVGGQVLDLRSDLRAPGHEGIREVHRLKTAALMGAASELGATAAGADADARAAAADFGRALGLCFQAVDDLLDVTGDAATLGKTPGKDAALERDTLVAELGLDGARAEAQLQAERARAAAARLGWVQGHRAVALIDRMLERRT</sequence>
<keyword evidence="9" id="KW-1185">Reference proteome</keyword>
<evidence type="ECO:0000313" key="8">
    <source>
        <dbReference type="EMBL" id="QDU67243.1"/>
    </source>
</evidence>
<comment type="similarity">
    <text evidence="2 7">Belongs to the FPP/GGPP synthase family.</text>
</comment>
<dbReference type="FunFam" id="1.10.600.10:FF:000001">
    <property type="entry name" value="Geranylgeranyl diphosphate synthase"/>
    <property type="match status" value="1"/>
</dbReference>
<dbReference type="GO" id="GO:0046872">
    <property type="term" value="F:metal ion binding"/>
    <property type="evidence" value="ECO:0007669"/>
    <property type="project" value="UniProtKB-KW"/>
</dbReference>
<dbReference type="InterPro" id="IPR008949">
    <property type="entry name" value="Isoprenoid_synthase_dom_sf"/>
</dbReference>
<keyword evidence="5" id="KW-0460">Magnesium</keyword>
<dbReference type="PANTHER" id="PTHR43281:SF1">
    <property type="entry name" value="FARNESYL DIPHOSPHATE SYNTHASE"/>
    <property type="match status" value="1"/>
</dbReference>
<dbReference type="Pfam" id="PF00348">
    <property type="entry name" value="polyprenyl_synt"/>
    <property type="match status" value="1"/>
</dbReference>
<comment type="cofactor">
    <cofactor evidence="1">
        <name>Mg(2+)</name>
        <dbReference type="ChEBI" id="CHEBI:18420"/>
    </cofactor>
</comment>
<reference evidence="8 9" key="1">
    <citation type="submission" date="2019-02" db="EMBL/GenBank/DDBJ databases">
        <title>Deep-cultivation of Planctomycetes and their phenomic and genomic characterization uncovers novel biology.</title>
        <authorList>
            <person name="Wiegand S."/>
            <person name="Jogler M."/>
            <person name="Boedeker C."/>
            <person name="Pinto D."/>
            <person name="Vollmers J."/>
            <person name="Rivas-Marin E."/>
            <person name="Kohn T."/>
            <person name="Peeters S.H."/>
            <person name="Heuer A."/>
            <person name="Rast P."/>
            <person name="Oberbeckmann S."/>
            <person name="Bunk B."/>
            <person name="Jeske O."/>
            <person name="Meyerdierks A."/>
            <person name="Storesund J.E."/>
            <person name="Kallscheuer N."/>
            <person name="Luecker S."/>
            <person name="Lage O.M."/>
            <person name="Pohl T."/>
            <person name="Merkel B.J."/>
            <person name="Hornburger P."/>
            <person name="Mueller R.-W."/>
            <person name="Bruemmer F."/>
            <person name="Labrenz M."/>
            <person name="Spormann A.M."/>
            <person name="Op den Camp H."/>
            <person name="Overmann J."/>
            <person name="Amann R."/>
            <person name="Jetten M.S.M."/>
            <person name="Mascher T."/>
            <person name="Medema M.H."/>
            <person name="Devos D.P."/>
            <person name="Kaster A.-K."/>
            <person name="Ovreas L."/>
            <person name="Rohde M."/>
            <person name="Galperin M.Y."/>
            <person name="Jogler C."/>
        </authorList>
    </citation>
    <scope>NUCLEOTIDE SEQUENCE [LARGE SCALE GENOMIC DNA]</scope>
    <source>
        <strain evidence="8 9">Pla133</strain>
    </source>
</reference>
<dbReference type="KEGG" id="pbap:Pla133_23210"/>
<gene>
    <name evidence="8" type="ORF">Pla133_23210</name>
</gene>
<dbReference type="EC" id="2.5.1.10" evidence="8"/>
<evidence type="ECO:0000256" key="3">
    <source>
        <dbReference type="ARBA" id="ARBA00022679"/>
    </source>
</evidence>
<dbReference type="SFLD" id="SFLDG01017">
    <property type="entry name" value="Polyprenyl_Transferase_Like"/>
    <property type="match status" value="1"/>
</dbReference>
<accession>A0A518BJX4</accession>
<proteinExistence type="inferred from homology"/>
<dbReference type="GO" id="GO:0004337">
    <property type="term" value="F:(2E,6E)-farnesyl diphosphate synthase activity"/>
    <property type="evidence" value="ECO:0007669"/>
    <property type="project" value="UniProtKB-EC"/>
</dbReference>
<dbReference type="SFLD" id="SFLDS00005">
    <property type="entry name" value="Isoprenoid_Synthase_Type_I"/>
    <property type="match status" value="1"/>
</dbReference>
<dbReference type="SUPFAM" id="SSF48576">
    <property type="entry name" value="Terpenoid synthases"/>
    <property type="match status" value="1"/>
</dbReference>
<evidence type="ECO:0000313" key="9">
    <source>
        <dbReference type="Proteomes" id="UP000316921"/>
    </source>
</evidence>
<dbReference type="InterPro" id="IPR033749">
    <property type="entry name" value="Polyprenyl_synt_CS"/>
</dbReference>
<dbReference type="Gene3D" id="1.10.600.10">
    <property type="entry name" value="Farnesyl Diphosphate Synthase"/>
    <property type="match status" value="1"/>
</dbReference>
<dbReference type="AlphaFoldDB" id="A0A518BJX4"/>
<dbReference type="InterPro" id="IPR053378">
    <property type="entry name" value="Prenyl_diphosphate_synthase"/>
</dbReference>
<name>A0A518BJX4_9BACT</name>
<evidence type="ECO:0000256" key="2">
    <source>
        <dbReference type="ARBA" id="ARBA00006706"/>
    </source>
</evidence>
<dbReference type="PANTHER" id="PTHR43281">
    <property type="entry name" value="FARNESYL DIPHOSPHATE SYNTHASE"/>
    <property type="match status" value="1"/>
</dbReference>
<dbReference type="GO" id="GO:0005737">
    <property type="term" value="C:cytoplasm"/>
    <property type="evidence" value="ECO:0007669"/>
    <property type="project" value="UniProtKB-ARBA"/>
</dbReference>
<keyword evidence="6" id="KW-0414">Isoprene biosynthesis</keyword>
<protein>
    <submittedName>
        <fullName evidence="8">Farnesyl diphosphate synthase</fullName>
        <ecNumber evidence="8">2.5.1.10</ecNumber>
    </submittedName>
</protein>